<dbReference type="Pfam" id="PF08350">
    <property type="entry name" value="FilR1_middle"/>
    <property type="match status" value="1"/>
</dbReference>
<reference evidence="3 4" key="1">
    <citation type="journal article" date="2019" name="Int. J. Syst. Evol. Microbiol.">
        <title>The Global Catalogue of Microorganisms (GCM) 10K type strain sequencing project: providing services to taxonomists for standard genome sequencing and annotation.</title>
        <authorList>
            <consortium name="The Broad Institute Genomics Platform"/>
            <consortium name="The Broad Institute Genome Sequencing Center for Infectious Disease"/>
            <person name="Wu L."/>
            <person name="Ma J."/>
        </authorList>
    </citation>
    <scope>NUCLEOTIDE SEQUENCE [LARGE SCALE GENOMIC DNA]</scope>
    <source>
        <strain evidence="3 4">PSRA2</strain>
    </source>
</reference>
<dbReference type="Pfam" id="PF25213">
    <property type="entry name" value="HVO_A0261_N"/>
    <property type="match status" value="1"/>
</dbReference>
<dbReference type="RefSeq" id="WP_304447551.1">
    <property type="nucleotide sequence ID" value="NZ_JARRAH010000001.1"/>
</dbReference>
<dbReference type="InterPro" id="IPR011991">
    <property type="entry name" value="ArsR-like_HTH"/>
</dbReference>
<evidence type="ECO:0000259" key="2">
    <source>
        <dbReference type="Pfam" id="PF25213"/>
    </source>
</evidence>
<dbReference type="EMBL" id="JBHSXM010000001">
    <property type="protein sequence ID" value="MFC6835855.1"/>
    <property type="molecule type" value="Genomic_DNA"/>
</dbReference>
<dbReference type="InterPro" id="IPR036390">
    <property type="entry name" value="WH_DNA-bd_sf"/>
</dbReference>
<proteinExistence type="predicted"/>
<evidence type="ECO:0000313" key="3">
    <source>
        <dbReference type="EMBL" id="MFC6835855.1"/>
    </source>
</evidence>
<dbReference type="AlphaFoldDB" id="A0ABD5U5X3"/>
<organism evidence="3 4">
    <name type="scientific">Halomarina ordinaria</name>
    <dbReference type="NCBI Taxonomy" id="3033939"/>
    <lineage>
        <taxon>Archaea</taxon>
        <taxon>Methanobacteriati</taxon>
        <taxon>Methanobacteriota</taxon>
        <taxon>Stenosarchaea group</taxon>
        <taxon>Halobacteria</taxon>
        <taxon>Halobacteriales</taxon>
        <taxon>Natronomonadaceae</taxon>
        <taxon>Halomarina</taxon>
    </lineage>
</organism>
<feature type="domain" description="Methanogenesis regulatory protein FilR1 middle" evidence="1">
    <location>
        <begin position="122"/>
        <end position="250"/>
    </location>
</feature>
<protein>
    <submittedName>
        <fullName evidence="3">Helix-turn-helix transcriptional regulator</fullName>
    </submittedName>
</protein>
<dbReference type="InterPro" id="IPR036388">
    <property type="entry name" value="WH-like_DNA-bd_sf"/>
</dbReference>
<dbReference type="CDD" id="cd00090">
    <property type="entry name" value="HTH_ARSR"/>
    <property type="match status" value="1"/>
</dbReference>
<comment type="caution">
    <text evidence="3">The sequence shown here is derived from an EMBL/GenBank/DDBJ whole genome shotgun (WGS) entry which is preliminary data.</text>
</comment>
<dbReference type="Gene3D" id="1.10.10.10">
    <property type="entry name" value="Winged helix-like DNA-binding domain superfamily/Winged helix DNA-binding domain"/>
    <property type="match status" value="1"/>
</dbReference>
<keyword evidence="4" id="KW-1185">Reference proteome</keyword>
<dbReference type="InterPro" id="IPR013561">
    <property type="entry name" value="FilR1_middle_dom"/>
</dbReference>
<feature type="domain" description="HVO-A0261-like N-terminal" evidence="2">
    <location>
        <begin position="14"/>
        <end position="82"/>
    </location>
</feature>
<dbReference type="Proteomes" id="UP001596406">
    <property type="component" value="Unassembled WGS sequence"/>
</dbReference>
<sequence length="257" mass="27664">MCRVAAPDVFDLLSRHAPLLRYLAEAPATKVDLQERLDVSRSTVDRTVRTLTRAGLLEETDGGFRTTTAGGLAVASYDRFERRAAGVRDGRDVLAALPAGAPLDVRALDGAEVVTASEETPGRVLERVSDLVDWADEVHGTATVVTDRTVATYREQILDGTAVRLVFDADLLGRLVARYPEAVAVAVDADRAELREATDLPPFGVRLYARGDEAVLGVTVRDDGFGALVHNDSPGAVEWGRSFVERLWADATPLPTG</sequence>
<accession>A0ABD5U5X3</accession>
<dbReference type="InterPro" id="IPR057527">
    <property type="entry name" value="HVO_A0261-like_N"/>
</dbReference>
<name>A0ABD5U5X3_9EURY</name>
<evidence type="ECO:0000313" key="4">
    <source>
        <dbReference type="Proteomes" id="UP001596406"/>
    </source>
</evidence>
<gene>
    <name evidence="3" type="ORF">ACFQHK_04960</name>
</gene>
<evidence type="ECO:0000259" key="1">
    <source>
        <dbReference type="Pfam" id="PF08350"/>
    </source>
</evidence>
<dbReference type="SUPFAM" id="SSF46785">
    <property type="entry name" value="Winged helix' DNA-binding domain"/>
    <property type="match status" value="1"/>
</dbReference>